<keyword evidence="3" id="KW-1185">Reference proteome</keyword>
<evidence type="ECO:0000313" key="2">
    <source>
        <dbReference type="EMBL" id="MCP8937262.1"/>
    </source>
</evidence>
<dbReference type="RefSeq" id="WP_254738013.1">
    <property type="nucleotide sequence ID" value="NZ_JANCLU010000001.1"/>
</dbReference>
<proteinExistence type="predicted"/>
<evidence type="ECO:0008006" key="4">
    <source>
        <dbReference type="Google" id="ProtNLM"/>
    </source>
</evidence>
<comment type="caution">
    <text evidence="2">The sequence shown here is derived from an EMBL/GenBank/DDBJ whole genome shotgun (WGS) entry which is preliminary data.</text>
</comment>
<feature type="region of interest" description="Disordered" evidence="1">
    <location>
        <begin position="150"/>
        <end position="174"/>
    </location>
</feature>
<name>A0ABT1L728_9HYPH</name>
<accession>A0ABT1L728</accession>
<organism evidence="2 3">
    <name type="scientific">Alsobacter ponti</name>
    <dbReference type="NCBI Taxonomy" id="2962936"/>
    <lineage>
        <taxon>Bacteria</taxon>
        <taxon>Pseudomonadati</taxon>
        <taxon>Pseudomonadota</taxon>
        <taxon>Alphaproteobacteria</taxon>
        <taxon>Hyphomicrobiales</taxon>
        <taxon>Alsobacteraceae</taxon>
        <taxon>Alsobacter</taxon>
    </lineage>
</organism>
<reference evidence="2 3" key="1">
    <citation type="submission" date="2022-07" db="EMBL/GenBank/DDBJ databases">
        <authorList>
            <person name="Li W.-J."/>
            <person name="Deng Q.-Q."/>
        </authorList>
    </citation>
    <scope>NUCLEOTIDE SEQUENCE [LARGE SCALE GENOMIC DNA]</scope>
    <source>
        <strain evidence="2 3">SYSU M60028</strain>
    </source>
</reference>
<evidence type="ECO:0000256" key="1">
    <source>
        <dbReference type="SAM" id="MobiDB-lite"/>
    </source>
</evidence>
<dbReference type="Proteomes" id="UP001205890">
    <property type="component" value="Unassembled WGS sequence"/>
</dbReference>
<evidence type="ECO:0000313" key="3">
    <source>
        <dbReference type="Proteomes" id="UP001205890"/>
    </source>
</evidence>
<dbReference type="EMBL" id="JANCLU010000001">
    <property type="protein sequence ID" value="MCP8937262.1"/>
    <property type="molecule type" value="Genomic_DNA"/>
</dbReference>
<gene>
    <name evidence="2" type="ORF">NK718_01935</name>
</gene>
<sequence length="174" mass="19147">MSIHAFPPQVHVLLPPTALFVVNLFRRFDRFRHGYDQAHLDAADASVRERLGERSADGVMSDALMVDNELRLRTSGAFSFNPDGSPQATPDELSLLSMIAAMQTGHYRVAAECAVELDIIQSRTMLMLAHRLGSRLAAAGLRLDTGVLQPSWTADRETPPPPRASSNEPHLHLV</sequence>
<protein>
    <recommendedName>
        <fullName evidence="4">MarR family transcriptional regulator</fullName>
    </recommendedName>
</protein>